<dbReference type="InterPro" id="IPR003593">
    <property type="entry name" value="AAA+_ATPase"/>
</dbReference>
<dbReference type="OrthoDB" id="2115716at2759"/>
<evidence type="ECO:0000259" key="2">
    <source>
        <dbReference type="SMART" id="SM00382"/>
    </source>
</evidence>
<dbReference type="Gene3D" id="3.40.50.300">
    <property type="entry name" value="P-loop containing nucleotide triphosphate hydrolases"/>
    <property type="match status" value="1"/>
</dbReference>
<evidence type="ECO:0000313" key="3">
    <source>
        <dbReference type="EMBL" id="OAQ57251.1"/>
    </source>
</evidence>
<accession>A0A179EVM7</accession>
<dbReference type="PANTHER" id="PTHR23077:SF132">
    <property type="entry name" value="ATP-DEPENDENT ZN PROTEASE"/>
    <property type="match status" value="1"/>
</dbReference>
<name>A0A179EVM7_METCM</name>
<proteinExistence type="predicted"/>
<dbReference type="GeneID" id="28854390"/>
<dbReference type="KEGG" id="pchm:VFPPC_12574"/>
<dbReference type="RefSeq" id="XP_018135623.1">
    <property type="nucleotide sequence ID" value="XM_018290396.1"/>
</dbReference>
<dbReference type="Proteomes" id="UP000078397">
    <property type="component" value="Unassembled WGS sequence"/>
</dbReference>
<sequence length="559" mass="62033">MAKVNEHAFELWKRHVCQPRMDSELVALQLLCDTHPGYHITRTEPGTCDLIGYAEAGHATKTLDLVAGYDATRNYKSSGTSTCSIPDCSLPGCLLLDVSPGTLQDEIRFGCWRYSWNEHELMVYEIGYFDLYNTLVKQLYVLAPTGDEVQNGFHKHTDALILAAGAWTKALHEQIYVFDNSTWEKSSSMFRSVQGVSWDDLIQEPAVKDSLLKDVLSFFKSRESYASMEVPWKRGIILHGVPGNGKTLSIKALINSLSTLDPPIPALVVKSFDNECSGPKWAMKDVFSQARAMAPCVLIFEDLDSLVENETRSYFLNEVDGIETNDGILMIGSTNHLGKLDDAITKRPSRFDRKFHFKLPEEPERVAYCRQWANRFADKGTVDFPDELCDVIAKLTDGFSFAYLKELFISSLLTLSHGQITHGNNTDVNNIDVNGADTHNADADNSSANGIAANDASVDNTDANTPDAKGTDADNGADDADTPGVDVTKDEDMATGKNDTRAEKSAEEDKKGEETPAKAKRVMPTVQTPDHLKNNMLLRIVRKEAKVLWDQMDNSVEED</sequence>
<protein>
    <submittedName>
        <fullName evidence="3">Proteasome-activating nucleotidase</fullName>
    </submittedName>
</protein>
<dbReference type="GO" id="GO:0042254">
    <property type="term" value="P:ribosome biogenesis"/>
    <property type="evidence" value="ECO:0007669"/>
    <property type="project" value="TreeGrafter"/>
</dbReference>
<keyword evidence="4" id="KW-1185">Reference proteome</keyword>
<dbReference type="InterPro" id="IPR027417">
    <property type="entry name" value="P-loop_NTPase"/>
</dbReference>
<organism evidence="3 4">
    <name type="scientific">Pochonia chlamydosporia 170</name>
    <dbReference type="NCBI Taxonomy" id="1380566"/>
    <lineage>
        <taxon>Eukaryota</taxon>
        <taxon>Fungi</taxon>
        <taxon>Dikarya</taxon>
        <taxon>Ascomycota</taxon>
        <taxon>Pezizomycotina</taxon>
        <taxon>Sordariomycetes</taxon>
        <taxon>Hypocreomycetidae</taxon>
        <taxon>Hypocreales</taxon>
        <taxon>Clavicipitaceae</taxon>
        <taxon>Pochonia</taxon>
    </lineage>
</organism>
<evidence type="ECO:0000313" key="4">
    <source>
        <dbReference type="Proteomes" id="UP000078397"/>
    </source>
</evidence>
<comment type="caution">
    <text evidence="3">The sequence shown here is derived from an EMBL/GenBank/DDBJ whole genome shotgun (WGS) entry which is preliminary data.</text>
</comment>
<dbReference type="GO" id="GO:0016887">
    <property type="term" value="F:ATP hydrolysis activity"/>
    <property type="evidence" value="ECO:0007669"/>
    <property type="project" value="InterPro"/>
</dbReference>
<dbReference type="SUPFAM" id="SSF52540">
    <property type="entry name" value="P-loop containing nucleoside triphosphate hydrolases"/>
    <property type="match status" value="1"/>
</dbReference>
<dbReference type="Pfam" id="PF00004">
    <property type="entry name" value="AAA"/>
    <property type="match status" value="1"/>
</dbReference>
<dbReference type="GO" id="GO:0005634">
    <property type="term" value="C:nucleus"/>
    <property type="evidence" value="ECO:0007669"/>
    <property type="project" value="TreeGrafter"/>
</dbReference>
<reference evidence="3 4" key="1">
    <citation type="journal article" date="2016" name="PLoS Pathog.">
        <title>Biosynthesis of antibiotic leucinostatins in bio-control fungus Purpureocillium lilacinum and their inhibition on phytophthora revealed by genome mining.</title>
        <authorList>
            <person name="Wang G."/>
            <person name="Liu Z."/>
            <person name="Lin R."/>
            <person name="Li E."/>
            <person name="Mao Z."/>
            <person name="Ling J."/>
            <person name="Yang Y."/>
            <person name="Yin W.B."/>
            <person name="Xie B."/>
        </authorList>
    </citation>
    <scope>NUCLEOTIDE SEQUENCE [LARGE SCALE GENOMIC DNA]</scope>
    <source>
        <strain evidence="3">170</strain>
    </source>
</reference>
<feature type="region of interest" description="Disordered" evidence="1">
    <location>
        <begin position="431"/>
        <end position="530"/>
    </location>
</feature>
<keyword evidence="3" id="KW-0647">Proteasome</keyword>
<evidence type="ECO:0000256" key="1">
    <source>
        <dbReference type="SAM" id="MobiDB-lite"/>
    </source>
</evidence>
<dbReference type="PANTHER" id="PTHR23077">
    <property type="entry name" value="AAA-FAMILY ATPASE"/>
    <property type="match status" value="1"/>
</dbReference>
<dbReference type="AlphaFoldDB" id="A0A179EVM7"/>
<dbReference type="GO" id="GO:0005524">
    <property type="term" value="F:ATP binding"/>
    <property type="evidence" value="ECO:0007669"/>
    <property type="project" value="InterPro"/>
</dbReference>
<feature type="domain" description="AAA+ ATPase" evidence="2">
    <location>
        <begin position="232"/>
        <end position="361"/>
    </location>
</feature>
<dbReference type="GO" id="GO:0000502">
    <property type="term" value="C:proteasome complex"/>
    <property type="evidence" value="ECO:0007669"/>
    <property type="project" value="UniProtKB-KW"/>
</dbReference>
<dbReference type="STRING" id="1380566.A0A179EVM7"/>
<dbReference type="CDD" id="cd19481">
    <property type="entry name" value="RecA-like_protease"/>
    <property type="match status" value="1"/>
</dbReference>
<dbReference type="EMBL" id="LSBJ02000015">
    <property type="protein sequence ID" value="OAQ57251.1"/>
    <property type="molecule type" value="Genomic_DNA"/>
</dbReference>
<dbReference type="InterPro" id="IPR003959">
    <property type="entry name" value="ATPase_AAA_core"/>
</dbReference>
<dbReference type="SMART" id="SM00382">
    <property type="entry name" value="AAA"/>
    <property type="match status" value="1"/>
</dbReference>
<feature type="compositionally biased region" description="Basic and acidic residues" evidence="1">
    <location>
        <begin position="487"/>
        <end position="517"/>
    </location>
</feature>
<dbReference type="InterPro" id="IPR050168">
    <property type="entry name" value="AAA_ATPase_domain"/>
</dbReference>
<dbReference type="GO" id="GO:0003723">
    <property type="term" value="F:RNA binding"/>
    <property type="evidence" value="ECO:0007669"/>
    <property type="project" value="TreeGrafter"/>
</dbReference>
<gene>
    <name evidence="3" type="ORF">VFPPC_12574</name>
</gene>
<dbReference type="GO" id="GO:1990275">
    <property type="term" value="F:preribosome binding"/>
    <property type="evidence" value="ECO:0007669"/>
    <property type="project" value="TreeGrafter"/>
</dbReference>